<evidence type="ECO:0000313" key="2">
    <source>
        <dbReference type="EMBL" id="KAJ1962624.1"/>
    </source>
</evidence>
<gene>
    <name evidence="2" type="ORF">IWQ62_003469</name>
</gene>
<dbReference type="Proteomes" id="UP001150925">
    <property type="component" value="Unassembled WGS sequence"/>
</dbReference>
<protein>
    <submittedName>
        <fullName evidence="2">Uncharacterized protein</fullName>
    </submittedName>
</protein>
<proteinExistence type="predicted"/>
<feature type="region of interest" description="Disordered" evidence="1">
    <location>
        <begin position="1"/>
        <end position="58"/>
    </location>
</feature>
<evidence type="ECO:0000256" key="1">
    <source>
        <dbReference type="SAM" id="MobiDB-lite"/>
    </source>
</evidence>
<accession>A0A9W8ATQ3</accession>
<comment type="caution">
    <text evidence="2">The sequence shown here is derived from an EMBL/GenBank/DDBJ whole genome shotgun (WGS) entry which is preliminary data.</text>
</comment>
<keyword evidence="3" id="KW-1185">Reference proteome</keyword>
<reference evidence="2" key="1">
    <citation type="submission" date="2022-07" db="EMBL/GenBank/DDBJ databases">
        <title>Phylogenomic reconstructions and comparative analyses of Kickxellomycotina fungi.</title>
        <authorList>
            <person name="Reynolds N.K."/>
            <person name="Stajich J.E."/>
            <person name="Barry K."/>
            <person name="Grigoriev I.V."/>
            <person name="Crous P."/>
            <person name="Smith M.E."/>
        </authorList>
    </citation>
    <scope>NUCLEOTIDE SEQUENCE</scope>
    <source>
        <strain evidence="2">RSA 1196</strain>
    </source>
</reference>
<organism evidence="2 3">
    <name type="scientific">Dispira parvispora</name>
    <dbReference type="NCBI Taxonomy" id="1520584"/>
    <lineage>
        <taxon>Eukaryota</taxon>
        <taxon>Fungi</taxon>
        <taxon>Fungi incertae sedis</taxon>
        <taxon>Zoopagomycota</taxon>
        <taxon>Kickxellomycotina</taxon>
        <taxon>Dimargaritomycetes</taxon>
        <taxon>Dimargaritales</taxon>
        <taxon>Dimargaritaceae</taxon>
        <taxon>Dispira</taxon>
    </lineage>
</organism>
<name>A0A9W8ATQ3_9FUNG</name>
<dbReference type="EMBL" id="JANBPY010000938">
    <property type="protein sequence ID" value="KAJ1962624.1"/>
    <property type="molecule type" value="Genomic_DNA"/>
</dbReference>
<sequence length="58" mass="6234">QVAGESSDQEESPIEMVDGTMETADDTSPAQSTSGNINRRPGPKNFFDKPIPLLSLQV</sequence>
<feature type="compositionally biased region" description="Polar residues" evidence="1">
    <location>
        <begin position="26"/>
        <end position="37"/>
    </location>
</feature>
<dbReference type="AlphaFoldDB" id="A0A9W8ATQ3"/>
<feature type="non-terminal residue" evidence="2">
    <location>
        <position position="1"/>
    </location>
</feature>
<evidence type="ECO:0000313" key="3">
    <source>
        <dbReference type="Proteomes" id="UP001150925"/>
    </source>
</evidence>